<evidence type="ECO:0000313" key="2">
    <source>
        <dbReference type="EMBL" id="NEA29104.1"/>
    </source>
</evidence>
<keyword evidence="1" id="KW-1133">Transmembrane helix</keyword>
<evidence type="ECO:0008006" key="4">
    <source>
        <dbReference type="Google" id="ProtNLM"/>
    </source>
</evidence>
<keyword evidence="1" id="KW-0812">Transmembrane</keyword>
<feature type="transmembrane region" description="Helical" evidence="1">
    <location>
        <begin position="16"/>
        <end position="37"/>
    </location>
</feature>
<accession>A0A6L9QYU7</accession>
<evidence type="ECO:0000256" key="1">
    <source>
        <dbReference type="SAM" id="Phobius"/>
    </source>
</evidence>
<protein>
    <recommendedName>
        <fullName evidence="4">DUF3592 domain-containing protein</fullName>
    </recommendedName>
</protein>
<gene>
    <name evidence="2" type="ORF">G3I70_42380</name>
</gene>
<sequence length="140" mass="15096">MSEPKRSIVWTRAQGVLFAVLAVVLALATVGSGWLLYEIHTSGIETSAVIVDDPMLSKNVTVEFQTADGRTIRTEIPAADLRPSSGNTVRVRYLRDDPSFATGTSPFGIVMNSCLTALAAMLSATSARAAHRRLRRRPPA</sequence>
<dbReference type="RefSeq" id="WP_163063833.1">
    <property type="nucleotide sequence ID" value="NZ_JAAGLI010001129.1"/>
</dbReference>
<dbReference type="EMBL" id="JAAGLI010001129">
    <property type="protein sequence ID" value="NEA29104.1"/>
    <property type="molecule type" value="Genomic_DNA"/>
</dbReference>
<name>A0A6L9QYU7_9ACTN</name>
<dbReference type="AlphaFoldDB" id="A0A6L9QYU7"/>
<reference evidence="2 3" key="1">
    <citation type="submission" date="2020-01" db="EMBL/GenBank/DDBJ databases">
        <title>Insect and environment-associated Actinomycetes.</title>
        <authorList>
            <person name="Currrie C."/>
            <person name="Chevrette M."/>
            <person name="Carlson C."/>
            <person name="Stubbendieck R."/>
            <person name="Wendt-Pienkowski E."/>
        </authorList>
    </citation>
    <scope>NUCLEOTIDE SEQUENCE [LARGE SCALE GENOMIC DNA]</scope>
    <source>
        <strain evidence="2 3">SID10258</strain>
    </source>
</reference>
<feature type="transmembrane region" description="Helical" evidence="1">
    <location>
        <begin position="107"/>
        <end position="127"/>
    </location>
</feature>
<keyword evidence="1" id="KW-0472">Membrane</keyword>
<dbReference type="Proteomes" id="UP000475532">
    <property type="component" value="Unassembled WGS sequence"/>
</dbReference>
<organism evidence="2 3">
    <name type="scientific">Actinomadura bangladeshensis</name>
    <dbReference type="NCBI Taxonomy" id="453573"/>
    <lineage>
        <taxon>Bacteria</taxon>
        <taxon>Bacillati</taxon>
        <taxon>Actinomycetota</taxon>
        <taxon>Actinomycetes</taxon>
        <taxon>Streptosporangiales</taxon>
        <taxon>Thermomonosporaceae</taxon>
        <taxon>Actinomadura</taxon>
    </lineage>
</organism>
<proteinExistence type="predicted"/>
<comment type="caution">
    <text evidence="2">The sequence shown here is derived from an EMBL/GenBank/DDBJ whole genome shotgun (WGS) entry which is preliminary data.</text>
</comment>
<evidence type="ECO:0000313" key="3">
    <source>
        <dbReference type="Proteomes" id="UP000475532"/>
    </source>
</evidence>